<protein>
    <submittedName>
        <fullName evidence="1">Uncharacterized protein</fullName>
    </submittedName>
</protein>
<dbReference type="RefSeq" id="WP_182158511.1">
    <property type="nucleotide sequence ID" value="NZ_CP050531.1"/>
</dbReference>
<reference evidence="1 2" key="2">
    <citation type="journal article" date="2020" name="Mol. Biol. Evol.">
        <title>Life and death of selfish genes: comparative genomics reveals the dynamic evolution of cytoplasmic incompatibility.</title>
        <authorList>
            <person name="Martinez J."/>
            <person name="Klasson L."/>
            <person name="Welch J."/>
            <person name="Jiggins F.M."/>
        </authorList>
    </citation>
    <scope>NUCLEOTIDE SEQUENCE [LARGE SCALE GENOMIC DNA]</scope>
    <source>
        <strain evidence="1">WStv</strain>
    </source>
</reference>
<dbReference type="Proteomes" id="UP000515744">
    <property type="component" value="Chromosome"/>
</dbReference>
<evidence type="ECO:0000313" key="2">
    <source>
        <dbReference type="Proteomes" id="UP000515744"/>
    </source>
</evidence>
<organism evidence="1 2">
    <name type="scientific">Wolbachia pipientis</name>
    <dbReference type="NCBI Taxonomy" id="955"/>
    <lineage>
        <taxon>Bacteria</taxon>
        <taxon>Pseudomonadati</taxon>
        <taxon>Pseudomonadota</taxon>
        <taxon>Alphaproteobacteria</taxon>
        <taxon>Rickettsiales</taxon>
        <taxon>Anaplasmataceae</taxon>
        <taxon>Wolbachieae</taxon>
        <taxon>Wolbachia</taxon>
    </lineage>
</organism>
<dbReference type="AlphaFoldDB" id="A0A7G5CA48"/>
<dbReference type="EMBL" id="CP050531">
    <property type="protein sequence ID" value="QMV46082.1"/>
    <property type="molecule type" value="Genomic_DNA"/>
</dbReference>
<accession>A0A7G5CA48</accession>
<sequence>MSKSTELYSSEEVESNNTLQLSKPAFNKPNVAIPEIKKIITKSVPDGIDITKVMEEKEINAIPTITVSVKNLKNFYDGLMKSINKYNDDVSDVITSGIVRPLSSTIENIGTKTSEIDAKLKDLQARLDNIPETGEAPPLFHVTGEENGLL</sequence>
<gene>
    <name evidence="1" type="ORF">HC358_03240</name>
</gene>
<name>A0A7G5CA48_WOLPI</name>
<evidence type="ECO:0000313" key="1">
    <source>
        <dbReference type="EMBL" id="QMV46082.1"/>
    </source>
</evidence>
<proteinExistence type="predicted"/>
<reference evidence="2" key="1">
    <citation type="journal article" date="2020" name="Mol. Biol.">
        <title>Life and death of selfish genes: comparative genomics reveals the dynamic evolution of cytoplasmic incompatibility.</title>
        <authorList>
            <person name="Martinez J."/>
            <person name="Klasson L."/>
            <person name="Welch J."/>
            <person name="Jiggins F.M."/>
        </authorList>
    </citation>
    <scope>NUCLEOTIDE SEQUENCE [LARGE SCALE GENOMIC DNA]</scope>
</reference>